<gene>
    <name evidence="2" type="ORF">ERX40_01990</name>
</gene>
<dbReference type="Proteomes" id="UP000295280">
    <property type="component" value="Unassembled WGS sequence"/>
</dbReference>
<name>A0A9Q8CNK0_9STAP</name>
<protein>
    <submittedName>
        <fullName evidence="2">Uncharacterized protein</fullName>
    </submittedName>
</protein>
<accession>A0A9Q8CNK0</accession>
<sequence length="231" mass="27397">MSRKWNHINSFIETSSTAKKVRHFSQSPEKKSKLKALVIRPVEEFDYRIESFRSYLKYTFTRPQIVADDITSGRYFLWALLNMLLYLVIVFFIGAADDRFNWQAGIQFAVSGLIFTLVLVVFTFLIQVISISSHITIYKVFVDILSYYTLVSVLTSIQLILKLLHPSYNHPFEIICFLVVMSIPTRLFISYHRDHKFEVDIFKMNLLLIILMVMYLMFTRNIEWLDYFRNI</sequence>
<comment type="caution">
    <text evidence="2">The sequence shown here is derived from an EMBL/GenBank/DDBJ whole genome shotgun (WGS) entry which is preliminary data.</text>
</comment>
<dbReference type="RefSeq" id="WP_133416821.1">
    <property type="nucleotide sequence ID" value="NZ_SCWD01000001.1"/>
</dbReference>
<organism evidence="2 3">
    <name type="scientific">Macrococcus carouselicus</name>
    <dbReference type="NCBI Taxonomy" id="69969"/>
    <lineage>
        <taxon>Bacteria</taxon>
        <taxon>Bacillati</taxon>
        <taxon>Bacillota</taxon>
        <taxon>Bacilli</taxon>
        <taxon>Bacillales</taxon>
        <taxon>Staphylococcaceae</taxon>
        <taxon>Macrococcus</taxon>
    </lineage>
</organism>
<keyword evidence="1" id="KW-0812">Transmembrane</keyword>
<feature type="transmembrane region" description="Helical" evidence="1">
    <location>
        <begin position="172"/>
        <end position="189"/>
    </location>
</feature>
<proteinExistence type="predicted"/>
<evidence type="ECO:0000313" key="2">
    <source>
        <dbReference type="EMBL" id="TDM03960.1"/>
    </source>
</evidence>
<keyword evidence="1" id="KW-0472">Membrane</keyword>
<feature type="transmembrane region" description="Helical" evidence="1">
    <location>
        <begin position="108"/>
        <end position="128"/>
    </location>
</feature>
<reference evidence="2 3" key="1">
    <citation type="submission" date="2019-01" db="EMBL/GenBank/DDBJ databases">
        <title>Draft genome sequences of the type strains of six Macrococcus species.</title>
        <authorList>
            <person name="Mazhar S."/>
            <person name="Altermann E."/>
            <person name="Hill C."/>
            <person name="Mcauliffe O."/>
        </authorList>
    </citation>
    <scope>NUCLEOTIDE SEQUENCE [LARGE SCALE GENOMIC DNA]</scope>
    <source>
        <strain evidence="2 3">ATCC 51828</strain>
    </source>
</reference>
<dbReference type="OrthoDB" id="2417734at2"/>
<feature type="transmembrane region" description="Helical" evidence="1">
    <location>
        <begin position="75"/>
        <end position="96"/>
    </location>
</feature>
<keyword evidence="1" id="KW-1133">Transmembrane helix</keyword>
<dbReference type="EMBL" id="SCWD01000001">
    <property type="protein sequence ID" value="TDM03960.1"/>
    <property type="molecule type" value="Genomic_DNA"/>
</dbReference>
<evidence type="ECO:0000256" key="1">
    <source>
        <dbReference type="SAM" id="Phobius"/>
    </source>
</evidence>
<dbReference type="AlphaFoldDB" id="A0A9Q8CNK0"/>
<evidence type="ECO:0000313" key="3">
    <source>
        <dbReference type="Proteomes" id="UP000295280"/>
    </source>
</evidence>
<feature type="transmembrane region" description="Helical" evidence="1">
    <location>
        <begin position="201"/>
        <end position="218"/>
    </location>
</feature>
<feature type="transmembrane region" description="Helical" evidence="1">
    <location>
        <begin position="140"/>
        <end position="160"/>
    </location>
</feature>
<keyword evidence="3" id="KW-1185">Reference proteome</keyword>